<dbReference type="Proteomes" id="UP000789508">
    <property type="component" value="Unassembled WGS sequence"/>
</dbReference>
<dbReference type="Gene3D" id="1.10.30.10">
    <property type="entry name" value="High mobility group box domain"/>
    <property type="match status" value="1"/>
</dbReference>
<dbReference type="EMBL" id="CAJVPS010000023">
    <property type="protein sequence ID" value="CAG8442170.1"/>
    <property type="molecule type" value="Genomic_DNA"/>
</dbReference>
<organism evidence="3 4">
    <name type="scientific">Ambispora leptoticha</name>
    <dbReference type="NCBI Taxonomy" id="144679"/>
    <lineage>
        <taxon>Eukaryota</taxon>
        <taxon>Fungi</taxon>
        <taxon>Fungi incertae sedis</taxon>
        <taxon>Mucoromycota</taxon>
        <taxon>Glomeromycotina</taxon>
        <taxon>Glomeromycetes</taxon>
        <taxon>Archaeosporales</taxon>
        <taxon>Ambisporaceae</taxon>
        <taxon>Ambispora</taxon>
    </lineage>
</organism>
<accession>A0A9N8YRT3</accession>
<keyword evidence="1" id="KW-0238">DNA-binding</keyword>
<feature type="DNA-binding region" description="HMG box" evidence="1">
    <location>
        <begin position="85"/>
        <end position="149"/>
    </location>
</feature>
<dbReference type="OrthoDB" id="2479503at2759"/>
<dbReference type="AlphaFoldDB" id="A0A9N8YRT3"/>
<keyword evidence="4" id="KW-1185">Reference proteome</keyword>
<protein>
    <submittedName>
        <fullName evidence="3">9891_t:CDS:1</fullName>
    </submittedName>
</protein>
<dbReference type="InterPro" id="IPR009071">
    <property type="entry name" value="HMG_box_dom"/>
</dbReference>
<evidence type="ECO:0000313" key="3">
    <source>
        <dbReference type="EMBL" id="CAG8442170.1"/>
    </source>
</evidence>
<evidence type="ECO:0000256" key="1">
    <source>
        <dbReference type="PROSITE-ProRule" id="PRU00267"/>
    </source>
</evidence>
<dbReference type="GO" id="GO:0005634">
    <property type="term" value="C:nucleus"/>
    <property type="evidence" value="ECO:0007669"/>
    <property type="project" value="UniProtKB-UniRule"/>
</dbReference>
<proteinExistence type="predicted"/>
<gene>
    <name evidence="3" type="ORF">ALEPTO_LOCUS401</name>
</gene>
<sequence>MIRNHNPYTAEVLEQLQQNTVTSIPSNIEYSPKFSFNSLPKVRASLIKRDNGSFIVVIIDNQSEITIEFPLPKVNDLVARCSENQTRTGNAFLLFRSEIQRNVPWLLNNDISSFAGNAWQNSDKNLRDSFLKLEKKLKEKFQKKHIPFIQYTPHNITNRVKRRRQNKKTNHNFCSQRVTKNIQKPGIGAQNNSALLQETLCIREEHHNFCPQRNTNDTQKPDIAILNNSALLQETSCNNLSLPTDPSFIFSGNYNISQSNSFPMFAFLDMNLLPDFSAFFQFL</sequence>
<evidence type="ECO:0000313" key="4">
    <source>
        <dbReference type="Proteomes" id="UP000789508"/>
    </source>
</evidence>
<dbReference type="GO" id="GO:0003677">
    <property type="term" value="F:DNA binding"/>
    <property type="evidence" value="ECO:0007669"/>
    <property type="project" value="UniProtKB-UniRule"/>
</dbReference>
<name>A0A9N8YRT3_9GLOM</name>
<evidence type="ECO:0000259" key="2">
    <source>
        <dbReference type="PROSITE" id="PS50118"/>
    </source>
</evidence>
<comment type="caution">
    <text evidence="3">The sequence shown here is derived from an EMBL/GenBank/DDBJ whole genome shotgun (WGS) entry which is preliminary data.</text>
</comment>
<dbReference type="PROSITE" id="PS50118">
    <property type="entry name" value="HMG_BOX_2"/>
    <property type="match status" value="1"/>
</dbReference>
<keyword evidence="1" id="KW-0539">Nucleus</keyword>
<reference evidence="3" key="1">
    <citation type="submission" date="2021-06" db="EMBL/GenBank/DDBJ databases">
        <authorList>
            <person name="Kallberg Y."/>
            <person name="Tangrot J."/>
            <person name="Rosling A."/>
        </authorList>
    </citation>
    <scope>NUCLEOTIDE SEQUENCE</scope>
    <source>
        <strain evidence="3">FL130A</strain>
    </source>
</reference>
<dbReference type="SUPFAM" id="SSF47095">
    <property type="entry name" value="HMG-box"/>
    <property type="match status" value="1"/>
</dbReference>
<dbReference type="InterPro" id="IPR036910">
    <property type="entry name" value="HMG_box_dom_sf"/>
</dbReference>
<feature type="domain" description="HMG box" evidence="2">
    <location>
        <begin position="85"/>
        <end position="149"/>
    </location>
</feature>